<evidence type="ECO:0008006" key="4">
    <source>
        <dbReference type="Google" id="ProtNLM"/>
    </source>
</evidence>
<name>A0ABY4IQX1_9MICO</name>
<evidence type="ECO:0000256" key="1">
    <source>
        <dbReference type="SAM" id="MobiDB-lite"/>
    </source>
</evidence>
<feature type="region of interest" description="Disordered" evidence="1">
    <location>
        <begin position="43"/>
        <end position="89"/>
    </location>
</feature>
<reference evidence="2 3" key="1">
    <citation type="submission" date="2021-06" db="EMBL/GenBank/DDBJ databases">
        <title>Genome-based taxonomic framework of Microbacterium strains isolated from marine environment, the description of four new species and reclassification of four preexisting species.</title>
        <authorList>
            <person name="Lee S.D."/>
            <person name="Kim S.-M."/>
            <person name="Byeon Y.-S."/>
            <person name="Yang H.L."/>
            <person name="Kim I.S."/>
        </authorList>
    </citation>
    <scope>NUCLEOTIDE SEQUENCE [LARGE SCALE GENOMIC DNA]</scope>
    <source>
        <strain evidence="2 3">SSW1-36</strain>
    </source>
</reference>
<gene>
    <name evidence="2" type="ORF">KV396_03915</name>
</gene>
<dbReference type="EMBL" id="CP078077">
    <property type="protein sequence ID" value="UPL13663.1"/>
    <property type="molecule type" value="Genomic_DNA"/>
</dbReference>
<sequence>MPRQSAAVYRRRRIVLLGGLILVLAAIGIGVWLLLAQPWASAATESTPKPTPTTSSTASTPTPGTVASPDAEASNPQLPPDEAPEDVPDASQTPAIVACQAKDIEVKAVADAESYADGVLPKLSISLTNRGSSDCTLDVGSSMQSITVSSGSDVWWRSTDCQQNPSSMIATLTAGTTVTSKEPVTWDRTRSSVETCEQENRQRAPGGGASYHVAVSIGGFASVSTQQILLY</sequence>
<organism evidence="2 3">
    <name type="scientific">Microbacterium galbinum</name>
    <dbReference type="NCBI Taxonomy" id="2851646"/>
    <lineage>
        <taxon>Bacteria</taxon>
        <taxon>Bacillati</taxon>
        <taxon>Actinomycetota</taxon>
        <taxon>Actinomycetes</taxon>
        <taxon>Micrococcales</taxon>
        <taxon>Microbacteriaceae</taxon>
        <taxon>Microbacterium</taxon>
    </lineage>
</organism>
<dbReference type="RefSeq" id="WP_247633855.1">
    <property type="nucleotide sequence ID" value="NZ_CP078077.1"/>
</dbReference>
<accession>A0ABY4IQX1</accession>
<dbReference type="Proteomes" id="UP000831963">
    <property type="component" value="Chromosome"/>
</dbReference>
<protein>
    <recommendedName>
        <fullName evidence="4">DUF4232 domain-containing protein</fullName>
    </recommendedName>
</protein>
<keyword evidence="3" id="KW-1185">Reference proteome</keyword>
<proteinExistence type="predicted"/>
<evidence type="ECO:0000313" key="3">
    <source>
        <dbReference type="Proteomes" id="UP000831963"/>
    </source>
</evidence>
<evidence type="ECO:0000313" key="2">
    <source>
        <dbReference type="EMBL" id="UPL13663.1"/>
    </source>
</evidence>
<feature type="compositionally biased region" description="Low complexity" evidence="1">
    <location>
        <begin position="43"/>
        <end position="69"/>
    </location>
</feature>